<dbReference type="PANTHER" id="PTHR11017">
    <property type="entry name" value="LEUCINE-RICH REPEAT-CONTAINING PROTEIN"/>
    <property type="match status" value="1"/>
</dbReference>
<dbReference type="SUPFAM" id="SSF52058">
    <property type="entry name" value="L domain-like"/>
    <property type="match status" value="1"/>
</dbReference>
<dbReference type="SUPFAM" id="SSF52540">
    <property type="entry name" value="P-loop containing nucleoside triphosphate hydrolases"/>
    <property type="match status" value="1"/>
</dbReference>
<dbReference type="SMART" id="SM00255">
    <property type="entry name" value="TIR"/>
    <property type="match status" value="1"/>
</dbReference>
<dbReference type="InterPro" id="IPR058192">
    <property type="entry name" value="WHD_ROQ1-like"/>
</dbReference>
<dbReference type="InterPro" id="IPR027417">
    <property type="entry name" value="P-loop_NTPase"/>
</dbReference>
<proteinExistence type="predicted"/>
<evidence type="ECO:0000259" key="5">
    <source>
        <dbReference type="PROSITE" id="PS50104"/>
    </source>
</evidence>
<evidence type="ECO:0000256" key="4">
    <source>
        <dbReference type="ARBA" id="ARBA00023027"/>
    </source>
</evidence>
<dbReference type="InterPro" id="IPR036390">
    <property type="entry name" value="WH_DNA-bd_sf"/>
</dbReference>
<keyword evidence="6" id="KW-1185">Reference proteome</keyword>
<dbReference type="InterPro" id="IPR042197">
    <property type="entry name" value="Apaf_helical"/>
</dbReference>
<dbReference type="GO" id="GO:0006952">
    <property type="term" value="P:defense response"/>
    <property type="evidence" value="ECO:0007669"/>
    <property type="project" value="UniProtKB-KW"/>
</dbReference>
<dbReference type="Pfam" id="PF01582">
    <property type="entry name" value="TIR"/>
    <property type="match status" value="1"/>
</dbReference>
<dbReference type="InterPro" id="IPR002182">
    <property type="entry name" value="NB-ARC"/>
</dbReference>
<evidence type="ECO:0000256" key="3">
    <source>
        <dbReference type="ARBA" id="ARBA00022821"/>
    </source>
</evidence>
<dbReference type="PANTHER" id="PTHR11017:SF263">
    <property type="entry name" value="ADP-RIBOSYL CYCLASE_CYCLIC ADP-RIBOSE HYDROLASE"/>
    <property type="match status" value="1"/>
</dbReference>
<dbReference type="SUPFAM" id="SSF52200">
    <property type="entry name" value="Toll/Interleukin receptor TIR domain"/>
    <property type="match status" value="1"/>
</dbReference>
<dbReference type="Gene3D" id="3.40.50.10140">
    <property type="entry name" value="Toll/interleukin-1 receptor homology (TIR) domain"/>
    <property type="match status" value="1"/>
</dbReference>
<dbReference type="KEGG" id="aprc:113850947"/>
<reference evidence="6" key="1">
    <citation type="journal article" date="2019" name="Toxins">
        <title>Detection of Abrin-Like and Prepropulchellin-Like Toxin Genes and Transcripts Using Whole Genome Sequencing and Full-Length Transcript Sequencing of Abrus precatorius.</title>
        <authorList>
            <person name="Hovde B.T."/>
            <person name="Daligault H.E."/>
            <person name="Hanschen E.R."/>
            <person name="Kunde Y.A."/>
            <person name="Johnson M.B."/>
            <person name="Starkenburg S.R."/>
            <person name="Johnson S.L."/>
        </authorList>
    </citation>
    <scope>NUCLEOTIDE SEQUENCE [LARGE SCALE GENOMIC DNA]</scope>
</reference>
<dbReference type="Gene3D" id="3.40.50.300">
    <property type="entry name" value="P-loop containing nucleotide triphosphate hydrolases"/>
    <property type="match status" value="1"/>
</dbReference>
<dbReference type="PRINTS" id="PR00364">
    <property type="entry name" value="DISEASERSIST"/>
</dbReference>
<dbReference type="AlphaFoldDB" id="A0A8B8K0L7"/>
<protein>
    <submittedName>
        <fullName evidence="7">Disease resistance protein At4g11170</fullName>
    </submittedName>
</protein>
<dbReference type="OrthoDB" id="1397799at2759"/>
<dbReference type="InterPro" id="IPR035897">
    <property type="entry name" value="Toll_tir_struct_dom_sf"/>
</dbReference>
<dbReference type="Pfam" id="PF23952">
    <property type="entry name" value="LRR_EndoS"/>
    <property type="match status" value="1"/>
</dbReference>
<evidence type="ECO:0000256" key="1">
    <source>
        <dbReference type="ARBA" id="ARBA00022614"/>
    </source>
</evidence>
<sequence length="1009" mass="115304">MSNNPQIEYDVFVSFRGKDIRQGFLSHLIEAFPRKQITAFVDDKLRRGDDISPSLLGAIEGSFISLIIFSEDYASSHWCLEELVKIVECKEKKGQIVIPVFYHVDPTDVRHQKKSFGNALHEHEKKYNLSKVQMWRDALNKSANLSGIKSSDFRNDAELLEEIVNLVLMRLSKHPVNSKGLIGIDKSIAHLESLLCEESKAVRVIGIWGMGGIGKTTIAEELFNKLCFKYEGCCFLANVREESRRHGILSLKEKLFSALLVEDVQINTPNGLSSDIGRRIGRKKVLIILDDVDDPDQVEKLFGTRDCFRSGSRIIVTTRDKQVLNANKVDDIYQVGELSYGEALELFNLNAFNKSHLDMEYYELSKRVVHYAKGIPLVLKVLGHLLCGKDKVAWESQLDKLKKLPSKKVHDVMRLSYDDLDHREQKIFLDLAYHESDNSVTIVLERLKDKALINVSKDNYVSMHDIIQEMAWEIVRQESSEEPGNRSRLGDPDDVFHVLKNDTGTRAIRSITADLPMIKKLKLSSHMFVNLNKLQFFDFYYEYSHYSTDPFPEGLQYVPTELRYLRWINCPLKFLAEQFSPEKLVILDLSCSQVEKLWDGVKNLENLKEVILKGCALLKELPDFSKATNLKVLDISYCEQLTSVHLSIFTLKKLESLNLSGCLSLTKLSSDSHLSSLCYLDLHGCRKLREFSVTSENMIELNLSNTCVSELPSSFGHQSKLEILHLENTKINSLPSSIKNLTRLRYLSVRSCAKLQALPELPASLETIIAINCTSLEFMLFPLLCTQQLHENRKGVEFWDCPKLNEDSLMAIGLNAQVNIMNFAYQHLSAPKYECIENYSDYNDLHVSYQAVYMYPGGSVPEWLIYKTTKDYIIIDLSSTLHSPLLGFIFCFILSKDKQLFFGQKLQFNITVSDGDSERKEDNVEIYTSMPSPIIALDHVCVVYDQRCSSYLNSRIKIQPKLLIKATALVTSKYSEDSNPKRVLLKGFGVTPINTPIYRNLIQQMRLRY</sequence>
<gene>
    <name evidence="7" type="primary">LOC113850947</name>
</gene>
<keyword evidence="3" id="KW-0611">Plant defense</keyword>
<keyword evidence="4" id="KW-0520">NAD</keyword>
<dbReference type="RefSeq" id="XP_027337255.1">
    <property type="nucleotide sequence ID" value="XM_027481454.1"/>
</dbReference>
<dbReference type="Proteomes" id="UP000694853">
    <property type="component" value="Unplaced"/>
</dbReference>
<dbReference type="InterPro" id="IPR032675">
    <property type="entry name" value="LRR_dom_sf"/>
</dbReference>
<keyword evidence="2" id="KW-0677">Repeat</keyword>
<dbReference type="SUPFAM" id="SSF46785">
    <property type="entry name" value="Winged helix' DNA-binding domain"/>
    <property type="match status" value="1"/>
</dbReference>
<dbReference type="Pfam" id="PF00931">
    <property type="entry name" value="NB-ARC"/>
    <property type="match status" value="1"/>
</dbReference>
<dbReference type="Gene3D" id="3.80.10.10">
    <property type="entry name" value="Ribonuclease Inhibitor"/>
    <property type="match status" value="2"/>
</dbReference>
<name>A0A8B8K0L7_ABRPR</name>
<dbReference type="Pfam" id="PF23282">
    <property type="entry name" value="WHD_ROQ1"/>
    <property type="match status" value="1"/>
</dbReference>
<accession>A0A8B8K0L7</accession>
<keyword evidence="1" id="KW-0433">Leucine-rich repeat</keyword>
<feature type="domain" description="TIR" evidence="5">
    <location>
        <begin position="7"/>
        <end position="171"/>
    </location>
</feature>
<dbReference type="GeneID" id="113850947"/>
<organism evidence="6 7">
    <name type="scientific">Abrus precatorius</name>
    <name type="common">Indian licorice</name>
    <name type="synonym">Glycine abrus</name>
    <dbReference type="NCBI Taxonomy" id="3816"/>
    <lineage>
        <taxon>Eukaryota</taxon>
        <taxon>Viridiplantae</taxon>
        <taxon>Streptophyta</taxon>
        <taxon>Embryophyta</taxon>
        <taxon>Tracheophyta</taxon>
        <taxon>Spermatophyta</taxon>
        <taxon>Magnoliopsida</taxon>
        <taxon>eudicotyledons</taxon>
        <taxon>Gunneridae</taxon>
        <taxon>Pentapetalae</taxon>
        <taxon>rosids</taxon>
        <taxon>fabids</taxon>
        <taxon>Fabales</taxon>
        <taxon>Fabaceae</taxon>
        <taxon>Papilionoideae</taxon>
        <taxon>50 kb inversion clade</taxon>
        <taxon>NPAAA clade</taxon>
        <taxon>indigoferoid/millettioid clade</taxon>
        <taxon>Abreae</taxon>
        <taxon>Abrus</taxon>
    </lineage>
</organism>
<evidence type="ECO:0000256" key="2">
    <source>
        <dbReference type="ARBA" id="ARBA00022737"/>
    </source>
</evidence>
<reference evidence="7" key="2">
    <citation type="submission" date="2025-08" db="UniProtKB">
        <authorList>
            <consortium name="RefSeq"/>
        </authorList>
    </citation>
    <scope>IDENTIFICATION</scope>
    <source>
        <tissue evidence="7">Young leaves</tissue>
    </source>
</reference>
<dbReference type="InterPro" id="IPR044974">
    <property type="entry name" value="Disease_R_plants"/>
</dbReference>
<dbReference type="FunFam" id="3.40.50.10140:FF:000007">
    <property type="entry name" value="Disease resistance protein (TIR-NBS-LRR class)"/>
    <property type="match status" value="1"/>
</dbReference>
<evidence type="ECO:0000313" key="7">
    <source>
        <dbReference type="RefSeq" id="XP_027337255.1"/>
    </source>
</evidence>
<dbReference type="GO" id="GO:0007165">
    <property type="term" value="P:signal transduction"/>
    <property type="evidence" value="ECO:0007669"/>
    <property type="project" value="InterPro"/>
</dbReference>
<dbReference type="InterPro" id="IPR000157">
    <property type="entry name" value="TIR_dom"/>
</dbReference>
<dbReference type="PROSITE" id="PS50104">
    <property type="entry name" value="TIR"/>
    <property type="match status" value="1"/>
</dbReference>
<evidence type="ECO:0000313" key="6">
    <source>
        <dbReference type="Proteomes" id="UP000694853"/>
    </source>
</evidence>
<dbReference type="GO" id="GO:0043531">
    <property type="term" value="F:ADP binding"/>
    <property type="evidence" value="ECO:0007669"/>
    <property type="project" value="InterPro"/>
</dbReference>
<dbReference type="Gene3D" id="1.10.8.430">
    <property type="entry name" value="Helical domain of apoptotic protease-activating factors"/>
    <property type="match status" value="1"/>
</dbReference>